<name>A0A423TX02_PENVA</name>
<dbReference type="EMBL" id="QCYY01001041">
    <property type="protein sequence ID" value="ROT80994.1"/>
    <property type="molecule type" value="Genomic_DNA"/>
</dbReference>
<dbReference type="GO" id="GO:0032589">
    <property type="term" value="C:neuron projection membrane"/>
    <property type="evidence" value="ECO:0007669"/>
    <property type="project" value="TreeGrafter"/>
</dbReference>
<dbReference type="Pfam" id="PF13927">
    <property type="entry name" value="Ig_3"/>
    <property type="match status" value="1"/>
</dbReference>
<dbReference type="AlphaFoldDB" id="A0A423TX02"/>
<dbReference type="InterPro" id="IPR003598">
    <property type="entry name" value="Ig_sub2"/>
</dbReference>
<keyword evidence="4" id="KW-1185">Reference proteome</keyword>
<proteinExistence type="predicted"/>
<evidence type="ECO:0000313" key="4">
    <source>
        <dbReference type="Proteomes" id="UP000283509"/>
    </source>
</evidence>
<dbReference type="InterPro" id="IPR036179">
    <property type="entry name" value="Ig-like_dom_sf"/>
</dbReference>
<dbReference type="Gene3D" id="2.60.40.10">
    <property type="entry name" value="Immunoglobulins"/>
    <property type="match status" value="2"/>
</dbReference>
<dbReference type="OrthoDB" id="10031887at2759"/>
<evidence type="ECO:0000256" key="1">
    <source>
        <dbReference type="SAM" id="SignalP"/>
    </source>
</evidence>
<dbReference type="SMART" id="SM00409">
    <property type="entry name" value="IG"/>
    <property type="match status" value="2"/>
</dbReference>
<dbReference type="FunFam" id="2.60.40.10:FF:001061">
    <property type="entry name" value="Uncharacterized protein, isoform C"/>
    <property type="match status" value="1"/>
</dbReference>
<dbReference type="Proteomes" id="UP000283509">
    <property type="component" value="Unassembled WGS sequence"/>
</dbReference>
<keyword evidence="1" id="KW-0732">Signal</keyword>
<dbReference type="InterPro" id="IPR013098">
    <property type="entry name" value="Ig_I-set"/>
</dbReference>
<feature type="domain" description="Ig-like" evidence="2">
    <location>
        <begin position="61"/>
        <end position="177"/>
    </location>
</feature>
<dbReference type="FunFam" id="2.60.40.10:FF:000533">
    <property type="entry name" value="Uncharacterized protein, isoform A"/>
    <property type="match status" value="1"/>
</dbReference>
<accession>A0A423TX02</accession>
<comment type="caution">
    <text evidence="3">The sequence shown here is derived from an EMBL/GenBank/DDBJ whole genome shotgun (WGS) entry which is preliminary data.</text>
</comment>
<dbReference type="InterPro" id="IPR037448">
    <property type="entry name" value="Zig-8"/>
</dbReference>
<dbReference type="PANTHER" id="PTHR23279:SF45">
    <property type="entry name" value="DEFECTIVE PROBOSCIS EXTENSION RESPONSE 12, ISOFORM C"/>
    <property type="match status" value="1"/>
</dbReference>
<reference evidence="3 4" key="2">
    <citation type="submission" date="2019-01" db="EMBL/GenBank/DDBJ databases">
        <title>The decoding of complex shrimp genome reveals the adaptation for benthos swimmer, frequently molting mechanism and breeding impact on genome.</title>
        <authorList>
            <person name="Sun Y."/>
            <person name="Gao Y."/>
            <person name="Yu Y."/>
        </authorList>
    </citation>
    <scope>NUCLEOTIDE SEQUENCE [LARGE SCALE GENOMIC DNA]</scope>
    <source>
        <tissue evidence="3">Muscle</tissue>
    </source>
</reference>
<dbReference type="GO" id="GO:0050808">
    <property type="term" value="P:synapse organization"/>
    <property type="evidence" value="ECO:0007669"/>
    <property type="project" value="TreeGrafter"/>
</dbReference>
<dbReference type="PANTHER" id="PTHR23279">
    <property type="entry name" value="DEFECTIVE PROBOSCIS EXTENSION RESPONSE DPR -RELATED"/>
    <property type="match status" value="1"/>
</dbReference>
<gene>
    <name evidence="3" type="ORF">C7M84_000261</name>
</gene>
<sequence>MFVAHHFNRSSSVSRATRQLAGSPGNCWLAVLVTLLFLSGFQDTSCVLANATENPQRMWDPEKGSILGQGVGSFALENVTTTNQTVEVGSTVFLHCQVRNLADKQVSWIRRRDYHILTSGLHTYSKDERFTVVRPEDADDWALQIRFVQKRDEGAYECQVSTKTGRYGYVVNLKVVTPKAVISGSSELHVQSGSTISLLCIIEGSLSPPQFIFWYHDNRMINYDQSRGDISVTIDHQELITSRLTINNASFKDSGNYTCSANNINPSSVNVYVSEGKGQGGVFVTASDKTAAIQRLGSGSEGVTSSATTVCSLLLVVLLTSASNLCSVPGT</sequence>
<feature type="domain" description="Ig-like" evidence="2">
    <location>
        <begin position="178"/>
        <end position="270"/>
    </location>
</feature>
<protein>
    <submittedName>
        <fullName evidence="3">Putative hemicentin-1-like isoform X1</fullName>
    </submittedName>
</protein>
<dbReference type="InterPro" id="IPR013783">
    <property type="entry name" value="Ig-like_fold"/>
</dbReference>
<evidence type="ECO:0000313" key="3">
    <source>
        <dbReference type="EMBL" id="ROT80994.1"/>
    </source>
</evidence>
<feature type="signal peptide" evidence="1">
    <location>
        <begin position="1"/>
        <end position="46"/>
    </location>
</feature>
<organism evidence="3 4">
    <name type="scientific">Penaeus vannamei</name>
    <name type="common">Whiteleg shrimp</name>
    <name type="synonym">Litopenaeus vannamei</name>
    <dbReference type="NCBI Taxonomy" id="6689"/>
    <lineage>
        <taxon>Eukaryota</taxon>
        <taxon>Metazoa</taxon>
        <taxon>Ecdysozoa</taxon>
        <taxon>Arthropoda</taxon>
        <taxon>Crustacea</taxon>
        <taxon>Multicrustacea</taxon>
        <taxon>Malacostraca</taxon>
        <taxon>Eumalacostraca</taxon>
        <taxon>Eucarida</taxon>
        <taxon>Decapoda</taxon>
        <taxon>Dendrobranchiata</taxon>
        <taxon>Penaeoidea</taxon>
        <taxon>Penaeidae</taxon>
        <taxon>Penaeus</taxon>
    </lineage>
</organism>
<dbReference type="InterPro" id="IPR007110">
    <property type="entry name" value="Ig-like_dom"/>
</dbReference>
<dbReference type="STRING" id="6689.A0A423TX02"/>
<dbReference type="Pfam" id="PF07679">
    <property type="entry name" value="I-set"/>
    <property type="match status" value="1"/>
</dbReference>
<dbReference type="SUPFAM" id="SSF48726">
    <property type="entry name" value="Immunoglobulin"/>
    <property type="match status" value="2"/>
</dbReference>
<reference evidence="3 4" key="1">
    <citation type="submission" date="2018-04" db="EMBL/GenBank/DDBJ databases">
        <authorList>
            <person name="Zhang X."/>
            <person name="Yuan J."/>
            <person name="Li F."/>
            <person name="Xiang J."/>
        </authorList>
    </citation>
    <scope>NUCLEOTIDE SEQUENCE [LARGE SCALE GENOMIC DNA]</scope>
    <source>
        <tissue evidence="3">Muscle</tissue>
    </source>
</reference>
<feature type="chain" id="PRO_5019356869" evidence="1">
    <location>
        <begin position="47"/>
        <end position="331"/>
    </location>
</feature>
<dbReference type="CDD" id="cd00096">
    <property type="entry name" value="Ig"/>
    <property type="match status" value="1"/>
</dbReference>
<evidence type="ECO:0000259" key="2">
    <source>
        <dbReference type="PROSITE" id="PS50835"/>
    </source>
</evidence>
<dbReference type="InterPro" id="IPR003599">
    <property type="entry name" value="Ig_sub"/>
</dbReference>
<dbReference type="PROSITE" id="PS50835">
    <property type="entry name" value="IG_LIKE"/>
    <property type="match status" value="2"/>
</dbReference>
<dbReference type="SMART" id="SM00408">
    <property type="entry name" value="IGc2"/>
    <property type="match status" value="2"/>
</dbReference>